<protein>
    <recommendedName>
        <fullName evidence="3">DUF3866 domain-containing protein</fullName>
    </recommendedName>
</protein>
<dbReference type="EMBL" id="MQVR01000020">
    <property type="protein sequence ID" value="OKL54288.1"/>
    <property type="molecule type" value="Genomic_DNA"/>
</dbReference>
<gene>
    <name evidence="1" type="ORF">BSZ39_04800</name>
</gene>
<name>A0A1Q5Q376_9ACTO</name>
<evidence type="ECO:0000313" key="1">
    <source>
        <dbReference type="EMBL" id="OKL54288.1"/>
    </source>
</evidence>
<keyword evidence="2" id="KW-1185">Reference proteome</keyword>
<dbReference type="OrthoDB" id="3401376at2"/>
<dbReference type="AlphaFoldDB" id="A0A1Q5Q376"/>
<reference evidence="2" key="1">
    <citation type="submission" date="2016-12" db="EMBL/GenBank/DDBJ databases">
        <authorList>
            <person name="Meng X."/>
        </authorList>
    </citation>
    <scope>NUCLEOTIDE SEQUENCE [LARGE SCALE GENOMIC DNA]</scope>
    <source>
        <strain evidence="2">DSM 19116</strain>
    </source>
</reference>
<evidence type="ECO:0008006" key="3">
    <source>
        <dbReference type="Google" id="ProtNLM"/>
    </source>
</evidence>
<dbReference type="Pfam" id="PF12982">
    <property type="entry name" value="DUF3866"/>
    <property type="match status" value="1"/>
</dbReference>
<accession>A0A1Q5Q376</accession>
<proteinExistence type="predicted"/>
<dbReference type="Proteomes" id="UP000185628">
    <property type="component" value="Unassembled WGS sequence"/>
</dbReference>
<dbReference type="InterPro" id="IPR024479">
    <property type="entry name" value="DUF3866"/>
</dbReference>
<sequence>MMHWRYGLIMGVSRRWPGVDRFVLDVEGDEVLAIAYRDLVGELKTGQRVMVNVTALRRELGTGGVALIIAPADELPADPPAGPGHIVKARYLPVQQMIEAVEEQDSPHHDTFVDPEPLAETPVVVCDLHSAVPALARGVQLVRPEARIAYVMTDGAALPLAFSLSAAMMAEAGMLCGTITCGQAFGGDLEATSVANGIIAARRVLGADVVIVAQGPGNVGTGTDYGFSGLDTAWHLQQAALVGARPIAVVRASSADARERHFGLSHHSLTVLRDACPIALDIPVPRDVTADSATQRAFAAFGQNLAQLRGRHRVHDVDITGLDEALADSPVALRTMGRSYEEDRLSFLCAGAAGVWAGRQLG</sequence>
<comment type="caution">
    <text evidence="1">The sequence shown here is derived from an EMBL/GenBank/DDBJ whole genome shotgun (WGS) entry which is preliminary data.</text>
</comment>
<organism evidence="1 2">
    <name type="scientific">Bowdeniella nasicola</name>
    <dbReference type="NCBI Taxonomy" id="208480"/>
    <lineage>
        <taxon>Bacteria</taxon>
        <taxon>Bacillati</taxon>
        <taxon>Actinomycetota</taxon>
        <taxon>Actinomycetes</taxon>
        <taxon>Actinomycetales</taxon>
        <taxon>Actinomycetaceae</taxon>
        <taxon>Bowdeniella</taxon>
    </lineage>
</organism>
<evidence type="ECO:0000313" key="2">
    <source>
        <dbReference type="Proteomes" id="UP000185628"/>
    </source>
</evidence>